<dbReference type="Proteomes" id="UP000654370">
    <property type="component" value="Unassembled WGS sequence"/>
</dbReference>
<dbReference type="PANTHER" id="PTHR45686">
    <property type="entry name" value="ADP-RIBOSYLATION FACTOR GTPASE ACTIVATING PROTEIN 3, ISOFORM H-RELATED"/>
    <property type="match status" value="1"/>
</dbReference>
<accession>A0A8H7PGZ2</accession>
<dbReference type="GO" id="GO:0000139">
    <property type="term" value="C:Golgi membrane"/>
    <property type="evidence" value="ECO:0007669"/>
    <property type="project" value="GOC"/>
</dbReference>
<evidence type="ECO:0000256" key="4">
    <source>
        <dbReference type="ARBA" id="ARBA00022833"/>
    </source>
</evidence>
<keyword evidence="3 5" id="KW-0863">Zinc-finger</keyword>
<feature type="compositionally biased region" description="Polar residues" evidence="6">
    <location>
        <begin position="144"/>
        <end position="158"/>
    </location>
</feature>
<feature type="region of interest" description="Disordered" evidence="6">
    <location>
        <begin position="262"/>
        <end position="295"/>
    </location>
</feature>
<dbReference type="CDD" id="cd08831">
    <property type="entry name" value="ArfGap_ArfGap2_3_like"/>
    <property type="match status" value="1"/>
</dbReference>
<name>A0A8H7PGZ2_MORIS</name>
<evidence type="ECO:0000256" key="3">
    <source>
        <dbReference type="ARBA" id="ARBA00022771"/>
    </source>
</evidence>
<reference evidence="8" key="1">
    <citation type="submission" date="2020-12" db="EMBL/GenBank/DDBJ databases">
        <title>Metabolic potential, ecology and presence of endohyphal bacteria is reflected in genomic diversity of Mucoromycotina.</title>
        <authorList>
            <person name="Muszewska A."/>
            <person name="Okrasinska A."/>
            <person name="Steczkiewicz K."/>
            <person name="Drgas O."/>
            <person name="Orlowska M."/>
            <person name="Perlinska-Lenart U."/>
            <person name="Aleksandrzak-Piekarczyk T."/>
            <person name="Szatraj K."/>
            <person name="Zielenkiewicz U."/>
            <person name="Pilsyk S."/>
            <person name="Malc E."/>
            <person name="Mieczkowski P."/>
            <person name="Kruszewska J.S."/>
            <person name="Biernat P."/>
            <person name="Pawlowska J."/>
        </authorList>
    </citation>
    <scope>NUCLEOTIDE SEQUENCE</scope>
    <source>
        <strain evidence="8">WA0000067209</strain>
    </source>
</reference>
<evidence type="ECO:0000313" key="8">
    <source>
        <dbReference type="EMBL" id="KAG2173792.1"/>
    </source>
</evidence>
<evidence type="ECO:0000256" key="1">
    <source>
        <dbReference type="ARBA" id="ARBA00022468"/>
    </source>
</evidence>
<dbReference type="PRINTS" id="PR00405">
    <property type="entry name" value="REVINTRACTNG"/>
</dbReference>
<evidence type="ECO:0000256" key="5">
    <source>
        <dbReference type="PROSITE-ProRule" id="PRU00288"/>
    </source>
</evidence>
<evidence type="ECO:0000259" key="7">
    <source>
        <dbReference type="PROSITE" id="PS50115"/>
    </source>
</evidence>
<dbReference type="GO" id="GO:0048205">
    <property type="term" value="P:COPI coating of Golgi vesicle"/>
    <property type="evidence" value="ECO:0007669"/>
    <property type="project" value="TreeGrafter"/>
</dbReference>
<keyword evidence="9" id="KW-1185">Reference proteome</keyword>
<dbReference type="InterPro" id="IPR001164">
    <property type="entry name" value="ArfGAP_dom"/>
</dbReference>
<sequence length="420" mass="47191">MAKEATNEERDQFFKDLRHNRHNKLCFDCSARNPTWASVSFAVYICQDCSSVHRNMGVHISFVRSTVLDTWQWEHLYLMSAGGNQAAQEYFSKHGVSSLNKDSLTKYTSKVAQQYKKQLLSRAKQLQESRSTSMDSDREVSLIDFSSESQSQRKTNNLSKEEEDFFSGWEAPQATTATHGSATQAKIAPKLKANLSTVSQSRYHKAKPMKLGAKKHADFNFEEAKQREKLAAILPEEDMIKPIDQPQARPTSSRLIYDDAFTSKQSITPDSSKPAQRRTSNDAPRRFGGFGYVPDTASQTQTAPVALRITGMVSTTSNIDEPTGARDRFSNAKSISSDQYFQRGNYDPTQNAENSARLVQFQGSNSISSDQYFGRPEFNAADVKSPADVDASELTRKFLRGAARGASKLQRMLSDMERRY</sequence>
<dbReference type="OrthoDB" id="983479at2759"/>
<comment type="caution">
    <text evidence="8">The sequence shown here is derived from an EMBL/GenBank/DDBJ whole genome shotgun (WGS) entry which is preliminary data.</text>
</comment>
<dbReference type="PANTHER" id="PTHR45686:SF4">
    <property type="entry name" value="ADP-RIBOSYLATION FACTOR GTPASE ACTIVATING PROTEIN 3, ISOFORM H"/>
    <property type="match status" value="1"/>
</dbReference>
<dbReference type="AlphaFoldDB" id="A0A8H7PGZ2"/>
<keyword evidence="1" id="KW-0343">GTPase activation</keyword>
<feature type="region of interest" description="Disordered" evidence="6">
    <location>
        <begin position="126"/>
        <end position="165"/>
    </location>
</feature>
<feature type="domain" description="Arf-GAP" evidence="7">
    <location>
        <begin position="11"/>
        <end position="128"/>
    </location>
</feature>
<dbReference type="EMBL" id="JAEPQZ010000014">
    <property type="protein sequence ID" value="KAG2173792.1"/>
    <property type="molecule type" value="Genomic_DNA"/>
</dbReference>
<dbReference type="Pfam" id="PF01412">
    <property type="entry name" value="ArfGap"/>
    <property type="match status" value="1"/>
</dbReference>
<dbReference type="GO" id="GO:0005096">
    <property type="term" value="F:GTPase activator activity"/>
    <property type="evidence" value="ECO:0007669"/>
    <property type="project" value="UniProtKB-KW"/>
</dbReference>
<dbReference type="SMART" id="SM00105">
    <property type="entry name" value="ArfGap"/>
    <property type="match status" value="1"/>
</dbReference>
<dbReference type="InterPro" id="IPR037278">
    <property type="entry name" value="ARFGAP/RecO"/>
</dbReference>
<dbReference type="SUPFAM" id="SSF57863">
    <property type="entry name" value="ArfGap/RecO-like zinc finger"/>
    <property type="match status" value="1"/>
</dbReference>
<evidence type="ECO:0000313" key="9">
    <source>
        <dbReference type="Proteomes" id="UP000654370"/>
    </source>
</evidence>
<keyword evidence="2" id="KW-0479">Metal-binding</keyword>
<dbReference type="PROSITE" id="PS50115">
    <property type="entry name" value="ARFGAP"/>
    <property type="match status" value="1"/>
</dbReference>
<protein>
    <recommendedName>
        <fullName evidence="7">Arf-GAP domain-containing protein</fullName>
    </recommendedName>
</protein>
<evidence type="ECO:0000256" key="6">
    <source>
        <dbReference type="SAM" id="MobiDB-lite"/>
    </source>
</evidence>
<proteinExistence type="predicted"/>
<dbReference type="Gene3D" id="1.10.220.150">
    <property type="entry name" value="Arf GTPase activating protein"/>
    <property type="match status" value="1"/>
</dbReference>
<evidence type="ECO:0000256" key="2">
    <source>
        <dbReference type="ARBA" id="ARBA00022723"/>
    </source>
</evidence>
<organism evidence="8 9">
    <name type="scientific">Mortierella isabellina</name>
    <name type="common">Filamentous fungus</name>
    <name type="synonym">Umbelopsis isabellina</name>
    <dbReference type="NCBI Taxonomy" id="91625"/>
    <lineage>
        <taxon>Eukaryota</taxon>
        <taxon>Fungi</taxon>
        <taxon>Fungi incertae sedis</taxon>
        <taxon>Mucoromycota</taxon>
        <taxon>Mucoromycotina</taxon>
        <taxon>Umbelopsidomycetes</taxon>
        <taxon>Umbelopsidales</taxon>
        <taxon>Umbelopsidaceae</taxon>
        <taxon>Umbelopsis</taxon>
    </lineage>
</organism>
<dbReference type="GO" id="GO:0008270">
    <property type="term" value="F:zinc ion binding"/>
    <property type="evidence" value="ECO:0007669"/>
    <property type="project" value="UniProtKB-KW"/>
</dbReference>
<keyword evidence="4" id="KW-0862">Zinc</keyword>
<dbReference type="InterPro" id="IPR038508">
    <property type="entry name" value="ArfGAP_dom_sf"/>
</dbReference>
<gene>
    <name evidence="8" type="ORF">INT43_005212</name>
</gene>
<feature type="compositionally biased region" description="Polar residues" evidence="6">
    <location>
        <begin position="262"/>
        <end position="278"/>
    </location>
</feature>